<proteinExistence type="predicted"/>
<feature type="transmembrane region" description="Helical" evidence="1">
    <location>
        <begin position="233"/>
        <end position="256"/>
    </location>
</feature>
<feature type="transmembrane region" description="Helical" evidence="1">
    <location>
        <begin position="88"/>
        <end position="106"/>
    </location>
</feature>
<dbReference type="AlphaFoldDB" id="A0A1M6W1H7"/>
<feature type="transmembrane region" description="Helical" evidence="1">
    <location>
        <begin position="58"/>
        <end position="76"/>
    </location>
</feature>
<dbReference type="Proteomes" id="UP000184474">
    <property type="component" value="Unassembled WGS sequence"/>
</dbReference>
<protein>
    <recommendedName>
        <fullName evidence="4">CAAX protease self-immunity</fullName>
    </recommendedName>
</protein>
<keyword evidence="3" id="KW-1185">Reference proteome</keyword>
<evidence type="ECO:0000313" key="2">
    <source>
        <dbReference type="EMBL" id="SHK87584.1"/>
    </source>
</evidence>
<gene>
    <name evidence="2" type="ORF">SAMN04488028_11086</name>
</gene>
<dbReference type="STRING" id="156994.SAMN04488028_11086"/>
<dbReference type="RefSeq" id="WP_073125166.1">
    <property type="nucleotide sequence ID" value="NZ_FRAA01000010.1"/>
</dbReference>
<feature type="transmembrane region" description="Helical" evidence="1">
    <location>
        <begin position="20"/>
        <end position="38"/>
    </location>
</feature>
<reference evidence="3" key="1">
    <citation type="submission" date="2016-11" db="EMBL/GenBank/DDBJ databases">
        <authorList>
            <person name="Varghese N."/>
            <person name="Submissions S."/>
        </authorList>
    </citation>
    <scope>NUCLEOTIDE SEQUENCE [LARGE SCALE GENOMIC DNA]</scope>
    <source>
        <strain evidence="3">DSM 26134</strain>
    </source>
</reference>
<dbReference type="EMBL" id="FRAA01000010">
    <property type="protein sequence ID" value="SHK87584.1"/>
    <property type="molecule type" value="Genomic_DNA"/>
</dbReference>
<sequence>MKQLQFYIRSYLAAYFHLKVYLSIAVFLAVCIVVNYSYNFENGIVDSYYGSFWRWPMYFALMGFPFLVTCAMLYFFGLQRSWLYSGEFWLLFVFGFLVISCQRSFTLQDYLTEDLQYVDAKYIRRVLVKLRPIVLTVLPILLFYYLYERHRDDQRSWYGLNFKPFDFRPYAVLILVVFVGIAVASFMGDLTNYYPRYARTGGDHFASHHGLAEWVAVLIYESVYGLSFLGVEFFFRGFLVIGFARVLGGYAVLAMVGPYVFLHFGKPISECVSSAFGGYLIGILAYYSRHIWGGVVLHVALAWFMELFAGLQKIYNN</sequence>
<keyword evidence="1" id="KW-1133">Transmembrane helix</keyword>
<feature type="transmembrane region" description="Helical" evidence="1">
    <location>
        <begin position="167"/>
        <end position="187"/>
    </location>
</feature>
<keyword evidence="1" id="KW-0472">Membrane</keyword>
<accession>A0A1M6W1H7</accession>
<name>A0A1M6W1H7_REIAG</name>
<feature type="transmembrane region" description="Helical" evidence="1">
    <location>
        <begin position="291"/>
        <end position="311"/>
    </location>
</feature>
<keyword evidence="1" id="KW-0812">Transmembrane</keyword>
<organism evidence="2 3">
    <name type="scientific">Reichenbachiella agariperforans</name>
    <dbReference type="NCBI Taxonomy" id="156994"/>
    <lineage>
        <taxon>Bacteria</taxon>
        <taxon>Pseudomonadati</taxon>
        <taxon>Bacteroidota</taxon>
        <taxon>Cytophagia</taxon>
        <taxon>Cytophagales</taxon>
        <taxon>Reichenbachiellaceae</taxon>
        <taxon>Reichenbachiella</taxon>
    </lineage>
</organism>
<evidence type="ECO:0008006" key="4">
    <source>
        <dbReference type="Google" id="ProtNLM"/>
    </source>
</evidence>
<evidence type="ECO:0000256" key="1">
    <source>
        <dbReference type="SAM" id="Phobius"/>
    </source>
</evidence>
<evidence type="ECO:0000313" key="3">
    <source>
        <dbReference type="Proteomes" id="UP000184474"/>
    </source>
</evidence>
<feature type="transmembrane region" description="Helical" evidence="1">
    <location>
        <begin position="126"/>
        <end position="147"/>
    </location>
</feature>